<keyword evidence="4 6" id="KW-1133">Transmembrane helix</keyword>
<comment type="similarity">
    <text evidence="2">Belongs to the UPF0014 family.</text>
</comment>
<proteinExistence type="inferred from homology"/>
<accession>A0A5C2S8K1</accession>
<evidence type="ECO:0000256" key="2">
    <source>
        <dbReference type="ARBA" id="ARBA00005268"/>
    </source>
</evidence>
<keyword evidence="8" id="KW-1185">Reference proteome</keyword>
<protein>
    <submittedName>
        <fullName evidence="7">UPF0014-domain-containing protein</fullName>
    </submittedName>
</protein>
<dbReference type="Proteomes" id="UP000313359">
    <property type="component" value="Unassembled WGS sequence"/>
</dbReference>
<sequence>MDDPGTGESTTHLTWGNVGLAFSFILLDGFLSTSFGLGVGSSLLTAAVRCVVQLSVVALILQKVFETNNPWAVAGMAFLLNFMGTAETVINKSKKRFDYMFPSVLFGMLGSTIPVSIIGMRFAMSVDPFWKPEQYIPVVGMLCGATISGIVVAVSYALKEIYDNRDKVEMYLAFGASRFEACKPIARDALRLALTPNINQMSVIGIIAIPGMMTGAILGGSSVEQAARLQMVIMFMISSCTALSSIVTTILALGIVVDDEHRVRSDRIDTRPHAVWRARNWVVAKVVETIQSMASTVAGGLKRLVGRRDTEEGSADSSERERLLG</sequence>
<dbReference type="GO" id="GO:0005886">
    <property type="term" value="C:plasma membrane"/>
    <property type="evidence" value="ECO:0007669"/>
    <property type="project" value="TreeGrafter"/>
</dbReference>
<feature type="transmembrane region" description="Helical" evidence="6">
    <location>
        <begin position="102"/>
        <end position="123"/>
    </location>
</feature>
<keyword evidence="5 6" id="KW-0472">Membrane</keyword>
<feature type="transmembrane region" description="Helical" evidence="6">
    <location>
        <begin position="71"/>
        <end position="90"/>
    </location>
</feature>
<feature type="transmembrane region" description="Helical" evidence="6">
    <location>
        <begin position="135"/>
        <end position="158"/>
    </location>
</feature>
<reference evidence="7" key="1">
    <citation type="journal article" date="2018" name="Genome Biol. Evol.">
        <title>Genomics and development of Lentinus tigrinus, a white-rot wood-decaying mushroom with dimorphic fruiting bodies.</title>
        <authorList>
            <person name="Wu B."/>
            <person name="Xu Z."/>
            <person name="Knudson A."/>
            <person name="Carlson A."/>
            <person name="Chen N."/>
            <person name="Kovaka S."/>
            <person name="LaButti K."/>
            <person name="Lipzen A."/>
            <person name="Pennachio C."/>
            <person name="Riley R."/>
            <person name="Schakwitz W."/>
            <person name="Umezawa K."/>
            <person name="Ohm R.A."/>
            <person name="Grigoriev I.V."/>
            <person name="Nagy L.G."/>
            <person name="Gibbons J."/>
            <person name="Hibbett D."/>
        </authorList>
    </citation>
    <scope>NUCLEOTIDE SEQUENCE [LARGE SCALE GENOMIC DNA]</scope>
    <source>
        <strain evidence="7">ALCF2SS1-6</strain>
    </source>
</reference>
<dbReference type="OrthoDB" id="432685at2759"/>
<keyword evidence="3 6" id="KW-0812">Transmembrane</keyword>
<evidence type="ECO:0000256" key="1">
    <source>
        <dbReference type="ARBA" id="ARBA00004141"/>
    </source>
</evidence>
<gene>
    <name evidence="7" type="ORF">L227DRAFT_526516</name>
</gene>
<feature type="transmembrane region" description="Helical" evidence="6">
    <location>
        <begin position="232"/>
        <end position="257"/>
    </location>
</feature>
<evidence type="ECO:0000313" key="7">
    <source>
        <dbReference type="EMBL" id="RPD60153.1"/>
    </source>
</evidence>
<feature type="transmembrane region" description="Helical" evidence="6">
    <location>
        <begin position="201"/>
        <end position="220"/>
    </location>
</feature>
<dbReference type="AlphaFoldDB" id="A0A5C2S8K1"/>
<dbReference type="PANTHER" id="PTHR30028">
    <property type="entry name" value="UPF0014 INNER MEMBRANE PROTEIN YBBM-RELATED"/>
    <property type="match status" value="1"/>
</dbReference>
<dbReference type="Pfam" id="PF03649">
    <property type="entry name" value="UPF0014"/>
    <property type="match status" value="1"/>
</dbReference>
<evidence type="ECO:0000313" key="8">
    <source>
        <dbReference type="Proteomes" id="UP000313359"/>
    </source>
</evidence>
<evidence type="ECO:0000256" key="3">
    <source>
        <dbReference type="ARBA" id="ARBA00022692"/>
    </source>
</evidence>
<evidence type="ECO:0000256" key="6">
    <source>
        <dbReference type="SAM" id="Phobius"/>
    </source>
</evidence>
<dbReference type="PANTHER" id="PTHR30028:SF0">
    <property type="entry name" value="PROTEIN ALUMINUM SENSITIVE 3"/>
    <property type="match status" value="1"/>
</dbReference>
<dbReference type="InterPro" id="IPR005226">
    <property type="entry name" value="UPF0014_fam"/>
</dbReference>
<comment type="subcellular location">
    <subcellularLocation>
        <location evidence="1">Membrane</location>
        <topology evidence="1">Multi-pass membrane protein</topology>
    </subcellularLocation>
</comment>
<name>A0A5C2S8K1_9APHY</name>
<feature type="transmembrane region" description="Helical" evidence="6">
    <location>
        <begin position="12"/>
        <end position="31"/>
    </location>
</feature>
<dbReference type="EMBL" id="ML122267">
    <property type="protein sequence ID" value="RPD60153.1"/>
    <property type="molecule type" value="Genomic_DNA"/>
</dbReference>
<organism evidence="7 8">
    <name type="scientific">Lentinus tigrinus ALCF2SS1-6</name>
    <dbReference type="NCBI Taxonomy" id="1328759"/>
    <lineage>
        <taxon>Eukaryota</taxon>
        <taxon>Fungi</taxon>
        <taxon>Dikarya</taxon>
        <taxon>Basidiomycota</taxon>
        <taxon>Agaricomycotina</taxon>
        <taxon>Agaricomycetes</taxon>
        <taxon>Polyporales</taxon>
        <taxon>Polyporaceae</taxon>
        <taxon>Lentinus</taxon>
    </lineage>
</organism>
<dbReference type="STRING" id="1328759.A0A5C2S8K1"/>
<evidence type="ECO:0000256" key="4">
    <source>
        <dbReference type="ARBA" id="ARBA00022989"/>
    </source>
</evidence>
<feature type="transmembrane region" description="Helical" evidence="6">
    <location>
        <begin position="43"/>
        <end position="65"/>
    </location>
</feature>
<evidence type="ECO:0000256" key="5">
    <source>
        <dbReference type="ARBA" id="ARBA00023136"/>
    </source>
</evidence>